<feature type="transmembrane region" description="Helical" evidence="6">
    <location>
        <begin position="163"/>
        <end position="188"/>
    </location>
</feature>
<dbReference type="EMBL" id="JAEKJW010000003">
    <property type="protein sequence ID" value="MBN8198042.1"/>
    <property type="molecule type" value="Genomic_DNA"/>
</dbReference>
<protein>
    <submittedName>
        <fullName evidence="7">LysE family translocator</fullName>
    </submittedName>
</protein>
<feature type="transmembrane region" description="Helical" evidence="6">
    <location>
        <begin position="50"/>
        <end position="76"/>
    </location>
</feature>
<keyword evidence="2" id="KW-1003">Cell membrane</keyword>
<feature type="transmembrane region" description="Helical" evidence="6">
    <location>
        <begin position="82"/>
        <end position="99"/>
    </location>
</feature>
<comment type="subcellular location">
    <subcellularLocation>
        <location evidence="1">Cell membrane</location>
        <topology evidence="1">Multi-pass membrane protein</topology>
    </subcellularLocation>
</comment>
<dbReference type="GO" id="GO:0005886">
    <property type="term" value="C:plasma membrane"/>
    <property type="evidence" value="ECO:0007669"/>
    <property type="project" value="UniProtKB-SubCell"/>
</dbReference>
<feature type="transmembrane region" description="Helical" evidence="6">
    <location>
        <begin position="15"/>
        <end position="38"/>
    </location>
</feature>
<dbReference type="PANTHER" id="PTHR30086">
    <property type="entry name" value="ARGININE EXPORTER PROTEIN ARGO"/>
    <property type="match status" value="1"/>
</dbReference>
<evidence type="ECO:0000256" key="5">
    <source>
        <dbReference type="ARBA" id="ARBA00023136"/>
    </source>
</evidence>
<dbReference type="InterPro" id="IPR001123">
    <property type="entry name" value="LeuE-type"/>
</dbReference>
<keyword evidence="5 6" id="KW-0472">Membrane</keyword>
<keyword evidence="3 6" id="KW-0812">Transmembrane</keyword>
<evidence type="ECO:0000256" key="2">
    <source>
        <dbReference type="ARBA" id="ARBA00022475"/>
    </source>
</evidence>
<dbReference type="GO" id="GO:0015171">
    <property type="term" value="F:amino acid transmembrane transporter activity"/>
    <property type="evidence" value="ECO:0007669"/>
    <property type="project" value="TreeGrafter"/>
</dbReference>
<evidence type="ECO:0000313" key="7">
    <source>
        <dbReference type="EMBL" id="MBN8198042.1"/>
    </source>
</evidence>
<organism evidence="7 8">
    <name type="scientific">Thalassospira povalilytica</name>
    <dbReference type="NCBI Taxonomy" id="732237"/>
    <lineage>
        <taxon>Bacteria</taxon>
        <taxon>Pseudomonadati</taxon>
        <taxon>Pseudomonadota</taxon>
        <taxon>Alphaproteobacteria</taxon>
        <taxon>Rhodospirillales</taxon>
        <taxon>Thalassospiraceae</taxon>
        <taxon>Thalassospira</taxon>
    </lineage>
</organism>
<dbReference type="Pfam" id="PF01810">
    <property type="entry name" value="LysE"/>
    <property type="match status" value="1"/>
</dbReference>
<evidence type="ECO:0000313" key="8">
    <source>
        <dbReference type="Proteomes" id="UP000664405"/>
    </source>
</evidence>
<comment type="caution">
    <text evidence="7">The sequence shown here is derived from an EMBL/GenBank/DDBJ whole genome shotgun (WGS) entry which is preliminary data.</text>
</comment>
<dbReference type="Proteomes" id="UP000664405">
    <property type="component" value="Unassembled WGS sequence"/>
</dbReference>
<sequence>MPSLAEIGLYLPGILLSYAALLVGLISPGPALLGLMGVSLEQGRFAGQRFALGIGTGSFSIGLLTLTGLSAALAAYADAMTAIRIFGGLYLLWMSYRAFRTAFRKAAPADPQGTGNATDGTSPRQISGRGYYFRGLALHLTNPKAILTWIAIISIGFHQGAPLWVGAAIVIGCGMISTSIHLLYATAFSTAPAISIYRRAANWINGVLGVFFAVVGLRLLVNR</sequence>
<evidence type="ECO:0000256" key="1">
    <source>
        <dbReference type="ARBA" id="ARBA00004651"/>
    </source>
</evidence>
<evidence type="ECO:0000256" key="6">
    <source>
        <dbReference type="SAM" id="Phobius"/>
    </source>
</evidence>
<dbReference type="PANTHER" id="PTHR30086:SF20">
    <property type="entry name" value="ARGININE EXPORTER PROTEIN ARGO-RELATED"/>
    <property type="match status" value="1"/>
</dbReference>
<reference evidence="7" key="1">
    <citation type="submission" date="2020-12" db="EMBL/GenBank/DDBJ databases">
        <title>Oil enriched cultivation method for isolating marine PHA-producing bacteria.</title>
        <authorList>
            <person name="Zheng W."/>
            <person name="Yu S."/>
            <person name="Huang Y."/>
        </authorList>
    </citation>
    <scope>NUCLEOTIDE SEQUENCE</scope>
    <source>
        <strain evidence="7">SY-2-3</strain>
    </source>
</reference>
<feature type="transmembrane region" description="Helical" evidence="6">
    <location>
        <begin position="200"/>
        <end position="221"/>
    </location>
</feature>
<gene>
    <name evidence="7" type="ORF">JF547_16355</name>
</gene>
<dbReference type="RefSeq" id="WP_206928037.1">
    <property type="nucleotide sequence ID" value="NZ_JAEKJW010000003.1"/>
</dbReference>
<evidence type="ECO:0000256" key="3">
    <source>
        <dbReference type="ARBA" id="ARBA00022692"/>
    </source>
</evidence>
<evidence type="ECO:0000256" key="4">
    <source>
        <dbReference type="ARBA" id="ARBA00022989"/>
    </source>
</evidence>
<name>A0A8I1MB23_9PROT</name>
<accession>A0A8I1MB23</accession>
<proteinExistence type="predicted"/>
<keyword evidence="4 6" id="KW-1133">Transmembrane helix</keyword>
<dbReference type="AlphaFoldDB" id="A0A8I1MB23"/>